<dbReference type="EMBL" id="JANBVB010003244">
    <property type="protein sequence ID" value="KAJ2879769.1"/>
    <property type="molecule type" value="Genomic_DNA"/>
</dbReference>
<gene>
    <name evidence="1" type="ORF">IWW38_006061</name>
</gene>
<feature type="non-terminal residue" evidence="1">
    <location>
        <position position="1"/>
    </location>
</feature>
<organism evidence="1 2">
    <name type="scientific">Coemansia aciculifera</name>
    <dbReference type="NCBI Taxonomy" id="417176"/>
    <lineage>
        <taxon>Eukaryota</taxon>
        <taxon>Fungi</taxon>
        <taxon>Fungi incertae sedis</taxon>
        <taxon>Zoopagomycota</taxon>
        <taxon>Kickxellomycotina</taxon>
        <taxon>Kickxellomycetes</taxon>
        <taxon>Kickxellales</taxon>
        <taxon>Kickxellaceae</taxon>
        <taxon>Coemansia</taxon>
    </lineage>
</organism>
<keyword evidence="2" id="KW-1185">Reference proteome</keyword>
<evidence type="ECO:0000313" key="2">
    <source>
        <dbReference type="Proteomes" id="UP001139981"/>
    </source>
</evidence>
<proteinExistence type="predicted"/>
<protein>
    <submittedName>
        <fullName evidence="1">Uncharacterized protein</fullName>
    </submittedName>
</protein>
<evidence type="ECO:0000313" key="1">
    <source>
        <dbReference type="EMBL" id="KAJ2879769.1"/>
    </source>
</evidence>
<comment type="caution">
    <text evidence="1">The sequence shown here is derived from an EMBL/GenBank/DDBJ whole genome shotgun (WGS) entry which is preliminary data.</text>
</comment>
<sequence length="285" mass="29565">QQRYDPHVSRSSGGPCEASPRGIPRTATSIPSFRGLASENVSSAVTPTGNHGSSRSNTKHAEQRVLRHQSTLPDFSQLSKPAASSATRLPSLTLNSTDMQPGFVRDAFADTAGAAYSLRSTKPPLARLASNNSYAADSSPVHTLVYDDCSPVVSTTRHRAGNAAYALTSLSADAQGLTLSEATSGPSSKRCNGDATTDAIYADVTCAPTANGLQVEYVQAAASGGSGNGTGWQLKSKILHPLSTWFRLSRQNQYNGALVPPAPSSATSDPTGSGRDESAHTSAAC</sequence>
<reference evidence="1" key="1">
    <citation type="submission" date="2022-07" db="EMBL/GenBank/DDBJ databases">
        <title>Phylogenomic reconstructions and comparative analyses of Kickxellomycotina fungi.</title>
        <authorList>
            <person name="Reynolds N.K."/>
            <person name="Stajich J.E."/>
            <person name="Barry K."/>
            <person name="Grigoriev I.V."/>
            <person name="Crous P."/>
            <person name="Smith M.E."/>
        </authorList>
    </citation>
    <scope>NUCLEOTIDE SEQUENCE</scope>
    <source>
        <strain evidence="1">CBS 190363</strain>
    </source>
</reference>
<accession>A0ACC1LSZ4</accession>
<dbReference type="Proteomes" id="UP001139981">
    <property type="component" value="Unassembled WGS sequence"/>
</dbReference>
<name>A0ACC1LSZ4_9FUNG</name>